<protein>
    <submittedName>
        <fullName evidence="1">Uncharacterized protein</fullName>
    </submittedName>
</protein>
<dbReference type="RefSeq" id="WP_262598582.1">
    <property type="nucleotide sequence ID" value="NZ_CP103300.1"/>
</dbReference>
<sequence>MKNRNILLGIKSKRKIDYSSHYLEDMPLSLFKQLECIGKPPYRIKIVGGLLKKTDGSLSIAVFFANNSVEKVVFFPLAYLRHIYPGKEFISKAMESIQKAKDALELEFSLSSSQWCRYADLPIKIKDFVLAAKIQPEDYLLDSQVIIIKNRAVKIFLPTTELVRKLFVEKALYAADVFMPDHISNQVLYHRKNGNTLDIHLSNECDRVNLTKSKVMLLARRLLCPPFSSLFASVYQNMMTNNSRVKPVTINIPESIFLLTLTTTDYVRFSDNIFISKLDICRHKEPLPVRSVSIRHRGYYYQFPTPR</sequence>
<reference evidence="1" key="1">
    <citation type="submission" date="2022-10" db="EMBL/GenBank/DDBJ databases">
        <title>Completed Genome Sequence of two octocoral isolated bacterium, Endozoicomonas euniceicola EF212T and Endozoicomonas gorgoniicola PS125T.</title>
        <authorList>
            <person name="Chiou Y.-J."/>
            <person name="Chen Y.-H."/>
        </authorList>
    </citation>
    <scope>NUCLEOTIDE SEQUENCE</scope>
    <source>
        <strain evidence="1">EF212</strain>
    </source>
</reference>
<proteinExistence type="predicted"/>
<accession>A0ABY6GU33</accession>
<evidence type="ECO:0000313" key="1">
    <source>
        <dbReference type="EMBL" id="UYM16283.1"/>
    </source>
</evidence>
<evidence type="ECO:0000313" key="2">
    <source>
        <dbReference type="Proteomes" id="UP001163255"/>
    </source>
</evidence>
<name>A0ABY6GU33_9GAMM</name>
<gene>
    <name evidence="1" type="ORF">NX720_26395</name>
</gene>
<dbReference type="Proteomes" id="UP001163255">
    <property type="component" value="Chromosome"/>
</dbReference>
<organism evidence="1 2">
    <name type="scientific">Endozoicomonas euniceicola</name>
    <dbReference type="NCBI Taxonomy" id="1234143"/>
    <lineage>
        <taxon>Bacteria</taxon>
        <taxon>Pseudomonadati</taxon>
        <taxon>Pseudomonadota</taxon>
        <taxon>Gammaproteobacteria</taxon>
        <taxon>Oceanospirillales</taxon>
        <taxon>Endozoicomonadaceae</taxon>
        <taxon>Endozoicomonas</taxon>
    </lineage>
</organism>
<dbReference type="EMBL" id="CP103300">
    <property type="protein sequence ID" value="UYM16283.1"/>
    <property type="molecule type" value="Genomic_DNA"/>
</dbReference>
<keyword evidence="2" id="KW-1185">Reference proteome</keyword>